<name>A0A8S5SVV3_9CAUD</name>
<proteinExistence type="predicted"/>
<dbReference type="EMBL" id="BK032686">
    <property type="protein sequence ID" value="DAF55094.1"/>
    <property type="molecule type" value="Genomic_DNA"/>
</dbReference>
<evidence type="ECO:0000313" key="1">
    <source>
        <dbReference type="EMBL" id="DAF55094.1"/>
    </source>
</evidence>
<accession>A0A8S5SVV3</accession>
<reference evidence="1" key="1">
    <citation type="journal article" date="2021" name="Proc. Natl. Acad. Sci. U.S.A.">
        <title>A Catalog of Tens of Thousands of Viruses from Human Metagenomes Reveals Hidden Associations with Chronic Diseases.</title>
        <authorList>
            <person name="Tisza M.J."/>
            <person name="Buck C.B."/>
        </authorList>
    </citation>
    <scope>NUCLEOTIDE SEQUENCE</scope>
    <source>
        <strain evidence="1">CtDOT22</strain>
    </source>
</reference>
<protein>
    <submittedName>
        <fullName evidence="1">Uncharacterized protein</fullName>
    </submittedName>
</protein>
<sequence length="393" mass="46384">MNTYIHNGILYRTNKKYLRVDISDRVEVREDDNLDLLYVKIRSGMTADEFVTLHPEFEMIRNLTQDKKLDPIKIVITEYSLDGLKIRPRRHKYRITQVVTFGISLFSHYDESSLTIMVTPTTPKSEYLNHLSQIPFIEVDMNSDFEYKNYNNVMLDKKLEINSTSDMPVTPKNYFTRYIFNEPHMIYQLNNRILKELMQYNILNLEKAGDPDKDLKNSSDVLTYRIGNESMEKMHVFPSDYLRRAMAVSVPVEYQIKTQSLSVALDIRNKFMNFDLISNVTSVEMKDAYDNPFLVQLWWDPQMSDLGDRESTIDEYGNFTHLLTIRCTVNYYILRDEEELVRINRVNGVLNLVEKLEKQGFQVKYLNDKNTGEKILTPLRPLSEWEVEEILNK</sequence>
<organism evidence="1">
    <name type="scientific">Siphoviridae sp. ctDOT22</name>
    <dbReference type="NCBI Taxonomy" id="2827812"/>
    <lineage>
        <taxon>Viruses</taxon>
        <taxon>Duplodnaviria</taxon>
        <taxon>Heunggongvirae</taxon>
        <taxon>Uroviricota</taxon>
        <taxon>Caudoviricetes</taxon>
    </lineage>
</organism>